<dbReference type="GO" id="GO:0046872">
    <property type="term" value="F:metal ion binding"/>
    <property type="evidence" value="ECO:0007669"/>
    <property type="project" value="UniProtKB-KW"/>
</dbReference>
<evidence type="ECO:0000256" key="9">
    <source>
        <dbReference type="ARBA" id="ARBA00022989"/>
    </source>
</evidence>
<evidence type="ECO:0000256" key="12">
    <source>
        <dbReference type="ARBA" id="ARBA00037975"/>
    </source>
</evidence>
<keyword evidence="4" id="KW-1003">Cell membrane</keyword>
<dbReference type="PANTHER" id="PTHR30529:SF1">
    <property type="entry name" value="CYTOCHROME B561 HOMOLOG 2"/>
    <property type="match status" value="1"/>
</dbReference>
<feature type="transmembrane region" description="Helical" evidence="13">
    <location>
        <begin position="148"/>
        <end position="168"/>
    </location>
</feature>
<keyword evidence="9 13" id="KW-1133">Transmembrane helix</keyword>
<evidence type="ECO:0000256" key="6">
    <source>
        <dbReference type="ARBA" id="ARBA00022692"/>
    </source>
</evidence>
<keyword evidence="10" id="KW-0408">Iron</keyword>
<evidence type="ECO:0000256" key="7">
    <source>
        <dbReference type="ARBA" id="ARBA00022723"/>
    </source>
</evidence>
<dbReference type="Gene3D" id="1.20.950.20">
    <property type="entry name" value="Transmembrane di-heme cytochromes, Chain C"/>
    <property type="match status" value="1"/>
</dbReference>
<comment type="similarity">
    <text evidence="12">Belongs to the cytochrome b561 family.</text>
</comment>
<comment type="cofactor">
    <cofactor evidence="1">
        <name>heme b</name>
        <dbReference type="ChEBI" id="CHEBI:60344"/>
    </cofactor>
</comment>
<dbReference type="Proteomes" id="UP000314011">
    <property type="component" value="Unassembled WGS sequence"/>
</dbReference>
<keyword evidence="16" id="KW-1185">Reference proteome</keyword>
<keyword evidence="11 13" id="KW-0472">Membrane</keyword>
<name>A0A5C5GJ53_9RHOB</name>
<evidence type="ECO:0000313" key="15">
    <source>
        <dbReference type="EMBL" id="TNY34157.1"/>
    </source>
</evidence>
<keyword evidence="3" id="KW-0813">Transport</keyword>
<dbReference type="SUPFAM" id="SSF81342">
    <property type="entry name" value="Transmembrane di-heme cytochromes"/>
    <property type="match status" value="1"/>
</dbReference>
<reference evidence="15 16" key="1">
    <citation type="submission" date="2019-06" db="EMBL/GenBank/DDBJ databases">
        <title>Genome of new Rhodobacteraceae sp. SM1903.</title>
        <authorList>
            <person name="Ren X."/>
        </authorList>
    </citation>
    <scope>NUCLEOTIDE SEQUENCE [LARGE SCALE GENOMIC DNA]</scope>
    <source>
        <strain evidence="15 16">SM1903</strain>
    </source>
</reference>
<protein>
    <submittedName>
        <fullName evidence="15">Cytochrome b</fullName>
    </submittedName>
</protein>
<dbReference type="PANTHER" id="PTHR30529">
    <property type="entry name" value="CYTOCHROME B561"/>
    <property type="match status" value="1"/>
</dbReference>
<dbReference type="OrthoDB" id="8156287at2"/>
<feature type="transmembrane region" description="Helical" evidence="13">
    <location>
        <begin position="14"/>
        <end position="34"/>
    </location>
</feature>
<evidence type="ECO:0000256" key="10">
    <source>
        <dbReference type="ARBA" id="ARBA00023004"/>
    </source>
</evidence>
<keyword evidence="5" id="KW-0349">Heme</keyword>
<dbReference type="InterPro" id="IPR052168">
    <property type="entry name" value="Cytochrome_b561_oxidase"/>
</dbReference>
<keyword evidence="8" id="KW-0249">Electron transport</keyword>
<gene>
    <name evidence="15" type="ORF">FHY64_13115</name>
</gene>
<keyword evidence="6 13" id="KW-0812">Transmembrane</keyword>
<feature type="domain" description="Cytochrome b561 bacterial/Ni-hydrogenase" evidence="14">
    <location>
        <begin position="8"/>
        <end position="179"/>
    </location>
</feature>
<evidence type="ECO:0000256" key="13">
    <source>
        <dbReference type="SAM" id="Phobius"/>
    </source>
</evidence>
<dbReference type="GO" id="GO:0005886">
    <property type="term" value="C:plasma membrane"/>
    <property type="evidence" value="ECO:0007669"/>
    <property type="project" value="UniProtKB-SubCell"/>
</dbReference>
<evidence type="ECO:0000259" key="14">
    <source>
        <dbReference type="Pfam" id="PF01292"/>
    </source>
</evidence>
<comment type="caution">
    <text evidence="15">The sequence shown here is derived from an EMBL/GenBank/DDBJ whole genome shotgun (WGS) entry which is preliminary data.</text>
</comment>
<dbReference type="InterPro" id="IPR011577">
    <property type="entry name" value="Cyt_b561_bac/Ni-Hgenase"/>
</dbReference>
<dbReference type="GO" id="GO:0022904">
    <property type="term" value="P:respiratory electron transport chain"/>
    <property type="evidence" value="ECO:0007669"/>
    <property type="project" value="InterPro"/>
</dbReference>
<dbReference type="GO" id="GO:0020037">
    <property type="term" value="F:heme binding"/>
    <property type="evidence" value="ECO:0007669"/>
    <property type="project" value="TreeGrafter"/>
</dbReference>
<comment type="subcellular location">
    <subcellularLocation>
        <location evidence="2">Cell membrane</location>
        <topology evidence="2">Multi-pass membrane protein</topology>
    </subcellularLocation>
</comment>
<organism evidence="15 16">
    <name type="scientific">Pelagovum pacificum</name>
    <dbReference type="NCBI Taxonomy" id="2588711"/>
    <lineage>
        <taxon>Bacteria</taxon>
        <taxon>Pseudomonadati</taxon>
        <taxon>Pseudomonadota</taxon>
        <taxon>Alphaproteobacteria</taxon>
        <taxon>Rhodobacterales</taxon>
        <taxon>Paracoccaceae</taxon>
        <taxon>Pelagovum</taxon>
    </lineage>
</organism>
<keyword evidence="7" id="KW-0479">Metal-binding</keyword>
<evidence type="ECO:0000256" key="4">
    <source>
        <dbReference type="ARBA" id="ARBA00022475"/>
    </source>
</evidence>
<evidence type="ECO:0000256" key="2">
    <source>
        <dbReference type="ARBA" id="ARBA00004651"/>
    </source>
</evidence>
<evidence type="ECO:0000256" key="8">
    <source>
        <dbReference type="ARBA" id="ARBA00022982"/>
    </source>
</evidence>
<sequence>MSDRMRSYRGPAKALHWIVALLVVSTIPAGLVMVQDGIGRGLQDALFIYHKHVGVLILILVLVRLAYRLANPPPPLPDSVPPLQQRVAVATHWLLYAALLVMALSGYVRVVAGDFPIEFLDRLGVPPLVPANEALAETAKSIHAITRFALIPLVLMHIGAALFHAVVLKDGVFASMWPGRGASS</sequence>
<dbReference type="AlphaFoldDB" id="A0A5C5GJ53"/>
<proteinExistence type="inferred from homology"/>
<feature type="transmembrane region" description="Helical" evidence="13">
    <location>
        <begin position="46"/>
        <end position="67"/>
    </location>
</feature>
<dbReference type="RefSeq" id="WP_140195249.1">
    <property type="nucleotide sequence ID" value="NZ_CP065915.1"/>
</dbReference>
<dbReference type="GO" id="GO:0009055">
    <property type="term" value="F:electron transfer activity"/>
    <property type="evidence" value="ECO:0007669"/>
    <property type="project" value="InterPro"/>
</dbReference>
<evidence type="ECO:0000256" key="3">
    <source>
        <dbReference type="ARBA" id="ARBA00022448"/>
    </source>
</evidence>
<dbReference type="Pfam" id="PF01292">
    <property type="entry name" value="Ni_hydr_CYTB"/>
    <property type="match status" value="1"/>
</dbReference>
<dbReference type="EMBL" id="VFFF01000001">
    <property type="protein sequence ID" value="TNY34157.1"/>
    <property type="molecule type" value="Genomic_DNA"/>
</dbReference>
<evidence type="ECO:0000256" key="5">
    <source>
        <dbReference type="ARBA" id="ARBA00022617"/>
    </source>
</evidence>
<accession>A0A5C5GJ53</accession>
<feature type="transmembrane region" description="Helical" evidence="13">
    <location>
        <begin position="87"/>
        <end position="108"/>
    </location>
</feature>
<evidence type="ECO:0000256" key="1">
    <source>
        <dbReference type="ARBA" id="ARBA00001970"/>
    </source>
</evidence>
<dbReference type="InterPro" id="IPR016174">
    <property type="entry name" value="Di-haem_cyt_TM"/>
</dbReference>
<evidence type="ECO:0000313" key="16">
    <source>
        <dbReference type="Proteomes" id="UP000314011"/>
    </source>
</evidence>
<evidence type="ECO:0000256" key="11">
    <source>
        <dbReference type="ARBA" id="ARBA00023136"/>
    </source>
</evidence>